<dbReference type="PANTHER" id="PTHR45679:SF2">
    <property type="entry name" value="ER DEGRADATION-ENHANCING ALPHA-MANNOSIDASE-LIKE PROTEIN 3"/>
    <property type="match status" value="1"/>
</dbReference>
<dbReference type="Gene3D" id="1.50.10.10">
    <property type="match status" value="1"/>
</dbReference>
<reference evidence="5 6" key="1">
    <citation type="submission" date="2018-11" db="EMBL/GenBank/DDBJ databases">
        <authorList>
            <consortium name="Pathogen Informatics"/>
        </authorList>
    </citation>
    <scope>NUCLEOTIDE SEQUENCE [LARGE SCALE GENOMIC DNA]</scope>
    <source>
        <strain>Denwood</strain>
        <strain evidence="6">Zambia</strain>
    </source>
</reference>
<dbReference type="InterPro" id="IPR044674">
    <property type="entry name" value="EDEM1/2/3"/>
</dbReference>
<keyword evidence="6" id="KW-1185">Reference proteome</keyword>
<dbReference type="GO" id="GO:1904380">
    <property type="term" value="P:endoplasmic reticulum mannose trimming"/>
    <property type="evidence" value="ECO:0007669"/>
    <property type="project" value="InterPro"/>
</dbReference>
<dbReference type="GO" id="GO:0004571">
    <property type="term" value="F:mannosyl-oligosaccharide 1,2-alpha-mannosidase activity"/>
    <property type="evidence" value="ECO:0007669"/>
    <property type="project" value="InterPro"/>
</dbReference>
<dbReference type="GO" id="GO:0044322">
    <property type="term" value="C:endoplasmic reticulum quality control compartment"/>
    <property type="evidence" value="ECO:0007669"/>
    <property type="project" value="GOC"/>
</dbReference>
<comment type="subcellular location">
    <subcellularLocation>
        <location evidence="1">Endoplasmic reticulum</location>
    </subcellularLocation>
</comment>
<dbReference type="GO" id="GO:0016020">
    <property type="term" value="C:membrane"/>
    <property type="evidence" value="ECO:0007669"/>
    <property type="project" value="InterPro"/>
</dbReference>
<keyword evidence="4" id="KW-0325">Glycoprotein</keyword>
<evidence type="ECO:0000256" key="3">
    <source>
        <dbReference type="ARBA" id="ARBA00022824"/>
    </source>
</evidence>
<comment type="similarity">
    <text evidence="2">Belongs to the glycosyl hydrolase 47 family.</text>
</comment>
<dbReference type="STRING" id="31246.A0A183P4K8"/>
<organism evidence="5 6">
    <name type="scientific">Schistosoma mattheei</name>
    <dbReference type="NCBI Taxonomy" id="31246"/>
    <lineage>
        <taxon>Eukaryota</taxon>
        <taxon>Metazoa</taxon>
        <taxon>Spiralia</taxon>
        <taxon>Lophotrochozoa</taxon>
        <taxon>Platyhelminthes</taxon>
        <taxon>Trematoda</taxon>
        <taxon>Digenea</taxon>
        <taxon>Strigeidida</taxon>
        <taxon>Schistosomatoidea</taxon>
        <taxon>Schistosomatidae</taxon>
        <taxon>Schistosoma</taxon>
    </lineage>
</organism>
<dbReference type="SUPFAM" id="SSF48225">
    <property type="entry name" value="Seven-hairpin glycosidases"/>
    <property type="match status" value="1"/>
</dbReference>
<evidence type="ECO:0000256" key="1">
    <source>
        <dbReference type="ARBA" id="ARBA00004240"/>
    </source>
</evidence>
<dbReference type="InterPro" id="IPR036026">
    <property type="entry name" value="Seven-hairpin_glycosidases"/>
</dbReference>
<dbReference type="AlphaFoldDB" id="A0A183P4K8"/>
<protein>
    <submittedName>
        <fullName evidence="5">Uncharacterized protein</fullName>
    </submittedName>
</protein>
<dbReference type="Pfam" id="PF01532">
    <property type="entry name" value="Glyco_hydro_47"/>
    <property type="match status" value="1"/>
</dbReference>
<evidence type="ECO:0000313" key="6">
    <source>
        <dbReference type="Proteomes" id="UP000269396"/>
    </source>
</evidence>
<sequence length="254" mass="28721">MVVNWKLTQRLKIIQCGIASNSICQSTTRHHCSPTAFRVMDHMLRVFGAHFVRKSDNSLSTTFEQCNSLARPLIATNYHGYKPVSISDVELWTTGCICGLDTSLPLIGVCLQFKKCEQSHYEDNAFPADELMPLTCKGRYRWTGVNRGDIDDALGNFSLTMLDGLDSLFFDEFEVAVKAVVRTVRFDSDVDVSVFETNIRVLGYKSTDLHLSYIRFNWPDEDSVHIPLTGHRNSAVSISSGENMSKRVNLRELR</sequence>
<dbReference type="Proteomes" id="UP000269396">
    <property type="component" value="Unassembled WGS sequence"/>
</dbReference>
<name>A0A183P4K8_9TREM</name>
<evidence type="ECO:0000256" key="4">
    <source>
        <dbReference type="ARBA" id="ARBA00023180"/>
    </source>
</evidence>
<dbReference type="InterPro" id="IPR012341">
    <property type="entry name" value="6hp_glycosidase-like_sf"/>
</dbReference>
<keyword evidence="3" id="KW-0256">Endoplasmic reticulum</keyword>
<dbReference type="InterPro" id="IPR001382">
    <property type="entry name" value="Glyco_hydro_47"/>
</dbReference>
<gene>
    <name evidence="5" type="ORF">SMTD_LOCUS9294</name>
</gene>
<accession>A0A183P4K8</accession>
<evidence type="ECO:0000313" key="5">
    <source>
        <dbReference type="EMBL" id="VDP49106.1"/>
    </source>
</evidence>
<dbReference type="PANTHER" id="PTHR45679">
    <property type="entry name" value="ER DEGRADATION-ENHANCING ALPHA-MANNOSIDASE-LIKE PROTEIN 2"/>
    <property type="match status" value="1"/>
</dbReference>
<evidence type="ECO:0000256" key="2">
    <source>
        <dbReference type="ARBA" id="ARBA00007658"/>
    </source>
</evidence>
<dbReference type="EMBL" id="UZAL01029584">
    <property type="protein sequence ID" value="VDP49106.1"/>
    <property type="molecule type" value="Genomic_DNA"/>
</dbReference>
<proteinExistence type="inferred from homology"/>
<dbReference type="GO" id="GO:0005975">
    <property type="term" value="P:carbohydrate metabolic process"/>
    <property type="evidence" value="ECO:0007669"/>
    <property type="project" value="InterPro"/>
</dbReference>
<dbReference type="GO" id="GO:0005509">
    <property type="term" value="F:calcium ion binding"/>
    <property type="evidence" value="ECO:0007669"/>
    <property type="project" value="InterPro"/>
</dbReference>